<dbReference type="InterPro" id="IPR029033">
    <property type="entry name" value="His_PPase_superfam"/>
</dbReference>
<dbReference type="PANTHER" id="PTHR48100:SF15">
    <property type="entry name" value="SEDOHEPTULOSE 1,7-BISPHOSPHATASE"/>
    <property type="match status" value="1"/>
</dbReference>
<dbReference type="InterPro" id="IPR050275">
    <property type="entry name" value="PGM_Phosphatase"/>
</dbReference>
<protein>
    <submittedName>
        <fullName evidence="3">Phosphoglycerate mutase</fullName>
    </submittedName>
</protein>
<accession>A0A1Y5PDE0</accession>
<dbReference type="Gene3D" id="3.40.50.1240">
    <property type="entry name" value="Phosphoglycerate mutase-like"/>
    <property type="match status" value="1"/>
</dbReference>
<dbReference type="CDD" id="cd07067">
    <property type="entry name" value="HP_PGM_like"/>
    <property type="match status" value="1"/>
</dbReference>
<feature type="active site" description="Tele-phosphohistidine intermediate" evidence="1">
    <location>
        <position position="30"/>
    </location>
</feature>
<gene>
    <name evidence="3" type="ORF">MHPYR_350034</name>
</gene>
<feature type="binding site" evidence="2">
    <location>
        <begin position="102"/>
        <end position="105"/>
    </location>
    <ligand>
        <name>substrate</name>
    </ligand>
</feature>
<dbReference type="NCBIfam" id="NF009993">
    <property type="entry name" value="PRK13462.1"/>
    <property type="match status" value="1"/>
</dbReference>
<dbReference type="InterPro" id="IPR013078">
    <property type="entry name" value="His_Pase_superF_clade-1"/>
</dbReference>
<evidence type="ECO:0000313" key="3">
    <source>
        <dbReference type="EMBL" id="SBS76692.1"/>
    </source>
</evidence>
<dbReference type="SMART" id="SM00855">
    <property type="entry name" value="PGAM"/>
    <property type="match status" value="1"/>
</dbReference>
<evidence type="ECO:0000256" key="1">
    <source>
        <dbReference type="PIRSR" id="PIRSR613078-1"/>
    </source>
</evidence>
<dbReference type="SUPFAM" id="SSF53254">
    <property type="entry name" value="Phosphoglycerate mutase-like"/>
    <property type="match status" value="1"/>
</dbReference>
<dbReference type="AlphaFoldDB" id="A0A1Y5PDE0"/>
<sequence length="220" mass="23865">MRPGCYGAPGHRAESVGVSVGTHRLVLLRHGETEWSKSGQHTSTTDLDLTEYGREQAKLAALTLAHLGLDTPLVISSPRKRALATAELAGLTVDEVSPLLVEWNYGDYEGLTTRQIRTDTPGWLLWTYGCPGGESVDQVSMRADQAVSYALDNMVDRDVVFVGHGHFSRSVATRWVEQPLREGARYGFGPASVAVGGFEYGLRQLSALGLTSHREPVTGT</sequence>
<feature type="active site" description="Proton donor/acceptor" evidence="1">
    <location>
        <position position="102"/>
    </location>
</feature>
<dbReference type="PANTHER" id="PTHR48100">
    <property type="entry name" value="BROAD-SPECIFICITY PHOSPHATASE YOR283W-RELATED"/>
    <property type="match status" value="1"/>
</dbReference>
<feature type="binding site" evidence="2">
    <location>
        <position position="81"/>
    </location>
    <ligand>
        <name>substrate</name>
    </ligand>
</feature>
<dbReference type="GO" id="GO:0101006">
    <property type="term" value="F:protein histidine phosphatase activity"/>
    <property type="evidence" value="ECO:0007669"/>
    <property type="project" value="TreeGrafter"/>
</dbReference>
<reference evidence="3" key="1">
    <citation type="submission" date="2016-03" db="EMBL/GenBank/DDBJ databases">
        <authorList>
            <person name="Ploux O."/>
        </authorList>
    </citation>
    <scope>NUCLEOTIDE SEQUENCE</scope>
    <source>
        <strain evidence="3">UC10</strain>
    </source>
</reference>
<dbReference type="GO" id="GO:0070297">
    <property type="term" value="P:regulation of phosphorelay signal transduction system"/>
    <property type="evidence" value="ECO:0007669"/>
    <property type="project" value="TreeGrafter"/>
</dbReference>
<dbReference type="Pfam" id="PF00300">
    <property type="entry name" value="His_Phos_1"/>
    <property type="match status" value="1"/>
</dbReference>
<organism evidence="3">
    <name type="scientific">uncultured Mycobacterium sp</name>
    <dbReference type="NCBI Taxonomy" id="171292"/>
    <lineage>
        <taxon>Bacteria</taxon>
        <taxon>Bacillati</taxon>
        <taxon>Actinomycetota</taxon>
        <taxon>Actinomycetes</taxon>
        <taxon>Mycobacteriales</taxon>
        <taxon>Mycobacteriaceae</taxon>
        <taxon>Mycobacterium</taxon>
        <taxon>environmental samples</taxon>
    </lineage>
</organism>
<dbReference type="EMBL" id="FLQS01000029">
    <property type="protein sequence ID" value="SBS76692.1"/>
    <property type="molecule type" value="Genomic_DNA"/>
</dbReference>
<name>A0A1Y5PDE0_9MYCO</name>
<evidence type="ECO:0000256" key="2">
    <source>
        <dbReference type="PIRSR" id="PIRSR613078-2"/>
    </source>
</evidence>
<proteinExistence type="predicted"/>